<proteinExistence type="predicted"/>
<dbReference type="EMBL" id="JADWND010000001">
    <property type="protein sequence ID" value="MBJ8379642.1"/>
    <property type="molecule type" value="Genomic_DNA"/>
</dbReference>
<evidence type="ECO:0000313" key="2">
    <source>
        <dbReference type="EMBL" id="MBJ8379642.1"/>
    </source>
</evidence>
<reference evidence="2 3" key="1">
    <citation type="submission" date="2020-11" db="EMBL/GenBank/DDBJ databases">
        <title>Enhanced detection system for hospital associated transmission using whole genome sequencing surveillance.</title>
        <authorList>
            <person name="Harrison L.H."/>
            <person name="Van Tyne D."/>
            <person name="Marsh J.W."/>
            <person name="Griffith M.P."/>
            <person name="Snyder D.J."/>
            <person name="Cooper V.S."/>
            <person name="Mustapha M."/>
        </authorList>
    </citation>
    <scope>NUCLEOTIDE SEQUENCE [LARGE SCALE GENOMIC DNA]</scope>
    <source>
        <strain evidence="2 3">CB00117</strain>
    </source>
</reference>
<keyword evidence="3" id="KW-1185">Reference proteome</keyword>
<keyword evidence="1" id="KW-0812">Transmembrane</keyword>
<evidence type="ECO:0000256" key="1">
    <source>
        <dbReference type="SAM" id="Phobius"/>
    </source>
</evidence>
<name>A0ABS0ZLD4_9ENTR</name>
<comment type="caution">
    <text evidence="2">The sequence shown here is derived from an EMBL/GenBank/DDBJ whole genome shotgun (WGS) entry which is preliminary data.</text>
</comment>
<sequence>MPGSDETKHPIPFVEESRKALNFEDKFRRIGFTCLLLIIIAALSGLFSSGYFSSSKLVADNPKLQVEYEKFGRLMKDDTLKISLPSPPSGPLTLQLGKDFTASFQIETITPEPDSMRNVNHQLVMEYASTPNAETTVWLTVKPLRPGFFQTTLSANSGAEKVISQFVYP</sequence>
<evidence type="ECO:0000313" key="3">
    <source>
        <dbReference type="Proteomes" id="UP000746649"/>
    </source>
</evidence>
<feature type="transmembrane region" description="Helical" evidence="1">
    <location>
        <begin position="30"/>
        <end position="52"/>
    </location>
</feature>
<organism evidence="2 3">
    <name type="scientific">Citrobacter sedlakii</name>
    <dbReference type="NCBI Taxonomy" id="67826"/>
    <lineage>
        <taxon>Bacteria</taxon>
        <taxon>Pseudomonadati</taxon>
        <taxon>Pseudomonadota</taxon>
        <taxon>Gammaproteobacteria</taxon>
        <taxon>Enterobacterales</taxon>
        <taxon>Enterobacteriaceae</taxon>
        <taxon>Citrobacter</taxon>
        <taxon>Citrobacter freundii complex</taxon>
    </lineage>
</organism>
<protein>
    <submittedName>
        <fullName evidence="2">Uncharacterized protein</fullName>
    </submittedName>
</protein>
<keyword evidence="1" id="KW-0472">Membrane</keyword>
<accession>A0ABS0ZLD4</accession>
<dbReference type="Proteomes" id="UP000746649">
    <property type="component" value="Unassembled WGS sequence"/>
</dbReference>
<keyword evidence="1" id="KW-1133">Transmembrane helix</keyword>
<dbReference type="RefSeq" id="WP_199957288.1">
    <property type="nucleotide sequence ID" value="NZ_JADVNU010000005.1"/>
</dbReference>
<gene>
    <name evidence="2" type="ORF">I6M88_01440</name>
</gene>